<evidence type="ECO:0000313" key="2">
    <source>
        <dbReference type="EMBL" id="KAI3954853.1"/>
    </source>
</evidence>
<feature type="compositionally biased region" description="Polar residues" evidence="1">
    <location>
        <begin position="9"/>
        <end position="29"/>
    </location>
</feature>
<accession>A0AAD4TIW4</accession>
<dbReference type="EMBL" id="JAJJMB010001848">
    <property type="protein sequence ID" value="KAI3954853.1"/>
    <property type="molecule type" value="Genomic_DNA"/>
</dbReference>
<evidence type="ECO:0000313" key="4">
    <source>
        <dbReference type="Proteomes" id="UP001202328"/>
    </source>
</evidence>
<organism evidence="3 4">
    <name type="scientific">Papaver atlanticum</name>
    <dbReference type="NCBI Taxonomy" id="357466"/>
    <lineage>
        <taxon>Eukaryota</taxon>
        <taxon>Viridiplantae</taxon>
        <taxon>Streptophyta</taxon>
        <taxon>Embryophyta</taxon>
        <taxon>Tracheophyta</taxon>
        <taxon>Spermatophyta</taxon>
        <taxon>Magnoliopsida</taxon>
        <taxon>Ranunculales</taxon>
        <taxon>Papaveraceae</taxon>
        <taxon>Papaveroideae</taxon>
        <taxon>Papaver</taxon>
    </lineage>
</organism>
<evidence type="ECO:0000313" key="3">
    <source>
        <dbReference type="EMBL" id="KAI3956541.1"/>
    </source>
</evidence>
<gene>
    <name evidence="3" type="ORF">MKW98_012935</name>
    <name evidence="2" type="ORF">MKW98_025906</name>
</gene>
<feature type="non-terminal residue" evidence="3">
    <location>
        <position position="1"/>
    </location>
</feature>
<dbReference type="AlphaFoldDB" id="A0AAD4TIW4"/>
<keyword evidence="4" id="KW-1185">Reference proteome</keyword>
<dbReference type="InterPro" id="IPR027417">
    <property type="entry name" value="P-loop_NTPase"/>
</dbReference>
<name>A0AAD4TIW4_9MAGN</name>
<dbReference type="EMBL" id="JAJJMB010001592">
    <property type="protein sequence ID" value="KAI3956541.1"/>
    <property type="molecule type" value="Genomic_DNA"/>
</dbReference>
<feature type="region of interest" description="Disordered" evidence="1">
    <location>
        <begin position="1"/>
        <end position="30"/>
    </location>
</feature>
<comment type="caution">
    <text evidence="3">The sequence shown here is derived from an EMBL/GenBank/DDBJ whole genome shotgun (WGS) entry which is preliminary data.</text>
</comment>
<protein>
    <submittedName>
        <fullName evidence="3">Uncharacterized protein</fullName>
    </submittedName>
</protein>
<sequence>MKSTESTKKNFSSLSRDSKMSSIASSNSQVDHRPAAFQIYRDFKECEDVWDDVNRTMYWGNDPELAVPPPFIILVQGPPKVGKSLLIRSLVNHFNMEEHYNDIQGSITIMT</sequence>
<dbReference type="SUPFAM" id="SSF52540">
    <property type="entry name" value="P-loop containing nucleoside triphosphate hydrolases"/>
    <property type="match status" value="1"/>
</dbReference>
<reference evidence="3" key="1">
    <citation type="submission" date="2022-04" db="EMBL/GenBank/DDBJ databases">
        <title>A functionally conserved STORR gene fusion in Papaver species that diverged 16.8 million years ago.</title>
        <authorList>
            <person name="Catania T."/>
        </authorList>
    </citation>
    <scope>NUCLEOTIDE SEQUENCE</scope>
    <source>
        <strain evidence="3">S-188037</strain>
    </source>
</reference>
<evidence type="ECO:0000256" key="1">
    <source>
        <dbReference type="SAM" id="MobiDB-lite"/>
    </source>
</evidence>
<proteinExistence type="predicted"/>
<dbReference type="Proteomes" id="UP001202328">
    <property type="component" value="Unassembled WGS sequence"/>
</dbReference>